<dbReference type="Gene3D" id="2.130.10.10">
    <property type="entry name" value="YVTN repeat-like/Quinoprotein amine dehydrogenase"/>
    <property type="match status" value="2"/>
</dbReference>
<dbReference type="Proteomes" id="UP000658278">
    <property type="component" value="Unassembled WGS sequence"/>
</dbReference>
<feature type="domain" description="Protein kinase" evidence="8">
    <location>
        <begin position="57"/>
        <end position="359"/>
    </location>
</feature>
<dbReference type="PANTHER" id="PTHR43289:SF6">
    <property type="entry name" value="SERINE_THREONINE-PROTEIN KINASE NEKL-3"/>
    <property type="match status" value="1"/>
</dbReference>
<dbReference type="CDD" id="cd14014">
    <property type="entry name" value="STKc_PknB_like"/>
    <property type="match status" value="1"/>
</dbReference>
<keyword evidence="7" id="KW-1133">Transmembrane helix</keyword>
<dbReference type="InterPro" id="IPR008271">
    <property type="entry name" value="Ser/Thr_kinase_AS"/>
</dbReference>
<dbReference type="InterPro" id="IPR011047">
    <property type="entry name" value="Quinoprotein_ADH-like_sf"/>
</dbReference>
<keyword evidence="2 6" id="KW-0547">Nucleotide-binding</keyword>
<feature type="binding site" evidence="6">
    <location>
        <position position="87"/>
    </location>
    <ligand>
        <name>ATP</name>
        <dbReference type="ChEBI" id="CHEBI:30616"/>
    </ligand>
</feature>
<keyword evidence="7" id="KW-0812">Transmembrane</keyword>
<keyword evidence="4 6" id="KW-0067">ATP-binding</keyword>
<evidence type="ECO:0000313" key="10">
    <source>
        <dbReference type="Proteomes" id="UP000658278"/>
    </source>
</evidence>
<name>A0A934RCD7_9BACT</name>
<dbReference type="EMBL" id="JAENII010000026">
    <property type="protein sequence ID" value="MBK1829019.1"/>
    <property type="molecule type" value="Genomic_DNA"/>
</dbReference>
<keyword evidence="5" id="KW-0853">WD repeat</keyword>
<reference evidence="9" key="1">
    <citation type="submission" date="2021-01" db="EMBL/GenBank/DDBJ databases">
        <title>Modified the classification status of verrucomicrobia.</title>
        <authorList>
            <person name="Feng X."/>
        </authorList>
    </citation>
    <scope>NUCLEOTIDE SEQUENCE</scope>
    <source>
        <strain evidence="9">KCTC 22201</strain>
    </source>
</reference>
<dbReference type="GO" id="GO:0005524">
    <property type="term" value="F:ATP binding"/>
    <property type="evidence" value="ECO:0007669"/>
    <property type="project" value="UniProtKB-UniRule"/>
</dbReference>
<evidence type="ECO:0000259" key="8">
    <source>
        <dbReference type="PROSITE" id="PS50011"/>
    </source>
</evidence>
<evidence type="ECO:0000256" key="4">
    <source>
        <dbReference type="ARBA" id="ARBA00022840"/>
    </source>
</evidence>
<dbReference type="Gene3D" id="1.10.510.10">
    <property type="entry name" value="Transferase(Phosphotransferase) domain 1"/>
    <property type="match status" value="1"/>
</dbReference>
<dbReference type="SUPFAM" id="SSF50998">
    <property type="entry name" value="Quinoprotein alcohol dehydrogenase-like"/>
    <property type="match status" value="1"/>
</dbReference>
<dbReference type="GO" id="GO:0004674">
    <property type="term" value="F:protein serine/threonine kinase activity"/>
    <property type="evidence" value="ECO:0007669"/>
    <property type="project" value="TreeGrafter"/>
</dbReference>
<dbReference type="PROSITE" id="PS00107">
    <property type="entry name" value="PROTEIN_KINASE_ATP"/>
    <property type="match status" value="1"/>
</dbReference>
<dbReference type="Pfam" id="PF00400">
    <property type="entry name" value="WD40"/>
    <property type="match status" value="1"/>
</dbReference>
<dbReference type="Pfam" id="PF00069">
    <property type="entry name" value="Pkinase"/>
    <property type="match status" value="1"/>
</dbReference>
<dbReference type="InterPro" id="IPR001680">
    <property type="entry name" value="WD40_rpt"/>
</dbReference>
<evidence type="ECO:0000256" key="7">
    <source>
        <dbReference type="SAM" id="Phobius"/>
    </source>
</evidence>
<keyword evidence="10" id="KW-1185">Reference proteome</keyword>
<gene>
    <name evidence="9" type="ORF">JIN81_18430</name>
</gene>
<dbReference type="PROSITE" id="PS50082">
    <property type="entry name" value="WD_REPEATS_2"/>
    <property type="match status" value="1"/>
</dbReference>
<dbReference type="SUPFAM" id="SSF56112">
    <property type="entry name" value="Protein kinase-like (PK-like)"/>
    <property type="match status" value="1"/>
</dbReference>
<protein>
    <submittedName>
        <fullName evidence="9">Protein kinase</fullName>
    </submittedName>
</protein>
<keyword evidence="7" id="KW-0472">Membrane</keyword>
<evidence type="ECO:0000256" key="1">
    <source>
        <dbReference type="ARBA" id="ARBA00022679"/>
    </source>
</evidence>
<dbReference type="RefSeq" id="WP_200283465.1">
    <property type="nucleotide sequence ID" value="NZ_JAENII010000026.1"/>
</dbReference>
<comment type="caution">
    <text evidence="9">The sequence shown here is derived from an EMBL/GenBank/DDBJ whole genome shotgun (WGS) entry which is preliminary data.</text>
</comment>
<dbReference type="PROSITE" id="PS00108">
    <property type="entry name" value="PROTEIN_KINASE_ST"/>
    <property type="match status" value="1"/>
</dbReference>
<evidence type="ECO:0000256" key="6">
    <source>
        <dbReference type="PROSITE-ProRule" id="PRU10141"/>
    </source>
</evidence>
<dbReference type="InterPro" id="IPR017441">
    <property type="entry name" value="Protein_kinase_ATP_BS"/>
</dbReference>
<dbReference type="InterPro" id="IPR015943">
    <property type="entry name" value="WD40/YVTN_repeat-like_dom_sf"/>
</dbReference>
<dbReference type="AlphaFoldDB" id="A0A934RCD7"/>
<evidence type="ECO:0000313" key="9">
    <source>
        <dbReference type="EMBL" id="MBK1829019.1"/>
    </source>
</evidence>
<keyword evidence="1" id="KW-0808">Transferase</keyword>
<dbReference type="SMART" id="SM00220">
    <property type="entry name" value="S_TKc"/>
    <property type="match status" value="1"/>
</dbReference>
<keyword evidence="3 9" id="KW-0418">Kinase</keyword>
<feature type="repeat" description="WD" evidence="5">
    <location>
        <begin position="682"/>
        <end position="723"/>
    </location>
</feature>
<dbReference type="PROSITE" id="PS50294">
    <property type="entry name" value="WD_REPEATS_REGION"/>
    <property type="match status" value="1"/>
</dbReference>
<dbReference type="SUPFAM" id="SSF82171">
    <property type="entry name" value="DPP6 N-terminal domain-like"/>
    <property type="match status" value="1"/>
</dbReference>
<dbReference type="Gene3D" id="3.30.200.20">
    <property type="entry name" value="Phosphorylase Kinase, domain 1"/>
    <property type="match status" value="1"/>
</dbReference>
<evidence type="ECO:0000256" key="2">
    <source>
        <dbReference type="ARBA" id="ARBA00022741"/>
    </source>
</evidence>
<evidence type="ECO:0000256" key="3">
    <source>
        <dbReference type="ARBA" id="ARBA00022777"/>
    </source>
</evidence>
<dbReference type="PROSITE" id="PS50011">
    <property type="entry name" value="PROTEIN_KINASE_DOM"/>
    <property type="match status" value="1"/>
</dbReference>
<proteinExistence type="predicted"/>
<dbReference type="InterPro" id="IPR000719">
    <property type="entry name" value="Prot_kinase_dom"/>
</dbReference>
<accession>A0A934RCD7</accession>
<sequence>MTDASVCPDCGAALQVSPNGDYCPACYLSVGLEGMDAPPEDTLDEIAERPGDTIDRFELLEKIGEGGFGVVFKARQQTPVRRTLALKIIKPGMDSREVVARFEAERQALALMDHPHIAKVHDAGTTTYGRPFFAMELVEGLPLTTFCDQHGLSIRQRLELFTKICGGVQHAHQKGIIHRDLKPSNILVHMDENEAPCPKIIDFGVAKAIGIELTEQTFFTLFGRLVGTPEYMSPEQAELNALDVDTRSDIYSLGVVLYELLTGCVPLRRDQLVKGGFDDMRRRIREQEPLKPSSGFSSLPDAERTKIAGYRHTDSARLGKRLRGDLDWIVMKAIEKNRGRRYDTAQGLGLEIGRSLEGLPVHAGPPSASYRLGKFIRRNRVAVIAAVFTLTALIAGIIATSTAYRAQRLANREILVERAKAERLSGVSGWLGISLKAIEDASKTRIDEDLRNEALACLAGTDMEAAGEGFSIHSPLAPLAFDPGHRLCALARTGGRIEILALPDHQQVAEVTSSLPLDYCRMSLCGKESRYLVVASRTGPEARLEVIDWRNNRVILHATPVSEHAFDLLPEQQGLVVGRPDGSIDFLSWDGTPLRPPLPAMGQPTSISHRPGARQVAIGLTTDGSPRMTIIDYESGTTVADHLGFDTSRLAWSPSGRFLAMGDRDGALAIFEPGVDKPVHRLAGHLAEIKQITWSRDGRLLASASSDWEIRLWDGRHGSLLSTNKARAGNFSFSDDGTHLGPVAWEEKLFTLRIRHSKVCHRAIGHPGGDGISAAAWDVHAGPRGAFSLSLATAGGDTVTLWNRDGMELTRFHDLSRPAGLAFSSSWFYTAGEEGIRRRQWSLRPDAEGRLTMHFGPSERFTRLRDCGQLALTPDGSLLVASSRSGIWLAPTDGSEPAKLEDGAPMARLSIDSEGRWLATGSTTDIGVRIWNLPEGKLETELPAPGAATVAFSPVLEGDAPQVLLSTGDSFSYRFWDVLDDWNELPEHEIENHMADIPGRMVFSPRGTAFAISHERDELKVLNPRGAPMEVLTQPNFDKQWPLAISRDGILIGTEGRDGRLFIWDLMAVRGEFKQLGIDWTTMRDFDKANIPLVSRAVVED</sequence>
<organism evidence="9 10">
    <name type="scientific">Haloferula rosea</name>
    <dbReference type="NCBI Taxonomy" id="490093"/>
    <lineage>
        <taxon>Bacteria</taxon>
        <taxon>Pseudomonadati</taxon>
        <taxon>Verrucomicrobiota</taxon>
        <taxon>Verrucomicrobiia</taxon>
        <taxon>Verrucomicrobiales</taxon>
        <taxon>Verrucomicrobiaceae</taxon>
        <taxon>Haloferula</taxon>
    </lineage>
</organism>
<dbReference type="SMART" id="SM00320">
    <property type="entry name" value="WD40"/>
    <property type="match status" value="6"/>
</dbReference>
<dbReference type="InterPro" id="IPR011009">
    <property type="entry name" value="Kinase-like_dom_sf"/>
</dbReference>
<dbReference type="PANTHER" id="PTHR43289">
    <property type="entry name" value="MITOGEN-ACTIVATED PROTEIN KINASE KINASE KINASE 20-RELATED"/>
    <property type="match status" value="1"/>
</dbReference>
<evidence type="ECO:0000256" key="5">
    <source>
        <dbReference type="PROSITE-ProRule" id="PRU00221"/>
    </source>
</evidence>
<feature type="transmembrane region" description="Helical" evidence="7">
    <location>
        <begin position="381"/>
        <end position="404"/>
    </location>
</feature>